<accession>A0ACC5XGH3</accession>
<dbReference type="EMBL" id="CM040473">
    <property type="protein sequence ID" value="MCI4390211.1"/>
    <property type="molecule type" value="Genomic_DNA"/>
</dbReference>
<evidence type="ECO:0000313" key="1">
    <source>
        <dbReference type="EMBL" id="MCI4390211.1"/>
    </source>
</evidence>
<reference evidence="1 2" key="1">
    <citation type="journal article" date="2022" name="bioRxiv">
        <title>An ancient truncated duplication of the anti-Mullerian hormone receptor type 2 gene is a potential conserved master sex determinant in the Pangasiidae catfish family.</title>
        <authorList>
            <person name="Wen M."/>
            <person name="Pan Q."/>
            <person name="Jouanno E."/>
            <person name="Montfort J."/>
            <person name="Zahm M."/>
            <person name="Cabau C."/>
            <person name="Klopp C."/>
            <person name="Iampietro C."/>
            <person name="Roques C."/>
            <person name="Bouchez O."/>
            <person name="Castinel A."/>
            <person name="Donnadieu C."/>
            <person name="Parrinello H."/>
            <person name="Poncet C."/>
            <person name="Belmonte E."/>
            <person name="Gautier V."/>
            <person name="Avarre J.-C."/>
            <person name="Dugue R."/>
            <person name="Gustiano R."/>
            <person name="Ha T.T.T."/>
            <person name="Campet M."/>
            <person name="Sriphairoj K."/>
            <person name="Ribolli J."/>
            <person name="de Almeida F.L."/>
            <person name="Desvignes T."/>
            <person name="Postlethwait J.H."/>
            <person name="Bucao C.F."/>
            <person name="Robinson-Rechavi M."/>
            <person name="Bobe J."/>
            <person name="Herpin A."/>
            <person name="Guiguen Y."/>
        </authorList>
    </citation>
    <scope>NUCLEOTIDE SEQUENCE [LARGE SCALE GENOMIC DNA]</scope>
    <source>
        <strain evidence="1">YG-Dec2019</strain>
    </source>
</reference>
<name>A0ACC5XGH3_PANGG</name>
<keyword evidence="2" id="KW-1185">Reference proteome</keyword>
<organism evidence="1 2">
    <name type="scientific">Pangasianodon gigas</name>
    <name type="common">Mekong giant catfish</name>
    <name type="synonym">Pangasius gigas</name>
    <dbReference type="NCBI Taxonomy" id="30993"/>
    <lineage>
        <taxon>Eukaryota</taxon>
        <taxon>Metazoa</taxon>
        <taxon>Chordata</taxon>
        <taxon>Craniata</taxon>
        <taxon>Vertebrata</taxon>
        <taxon>Euteleostomi</taxon>
        <taxon>Actinopterygii</taxon>
        <taxon>Neopterygii</taxon>
        <taxon>Teleostei</taxon>
        <taxon>Ostariophysi</taxon>
        <taxon>Siluriformes</taxon>
        <taxon>Pangasiidae</taxon>
        <taxon>Pangasianodon</taxon>
    </lineage>
</organism>
<gene>
    <name evidence="1" type="ORF">PGIGA_G00119880</name>
</gene>
<proteinExistence type="predicted"/>
<comment type="caution">
    <text evidence="1">The sequence shown here is derived from an EMBL/GenBank/DDBJ whole genome shotgun (WGS) entry which is preliminary data.</text>
</comment>
<evidence type="ECO:0000313" key="2">
    <source>
        <dbReference type="Proteomes" id="UP000829447"/>
    </source>
</evidence>
<protein>
    <submittedName>
        <fullName evidence="1">Uncharacterized protein</fullName>
    </submittedName>
</protein>
<dbReference type="Proteomes" id="UP000829447">
    <property type="component" value="Linkage Group LG20"/>
</dbReference>
<sequence length="107" mass="11263">MSPTLVVGSPSSRSGTGTYPLCDDGEYSYSLESVKVLQHLLDSSSVPKQQNPRLVKTSYSAVCGNPTLPQEFLGLCHQSGSALVFSRLAAVPMDVCEICAFAACTGC</sequence>